<dbReference type="Gene3D" id="3.30.40.10">
    <property type="entry name" value="Zinc/RING finger domain, C3HC4 (zinc finger)"/>
    <property type="match status" value="1"/>
</dbReference>
<protein>
    <submittedName>
        <fullName evidence="7">RING-type domain-containing protein</fullName>
    </submittedName>
</protein>
<evidence type="ECO:0000313" key="7">
    <source>
        <dbReference type="WBParaSite" id="jg17679"/>
    </source>
</evidence>
<keyword evidence="1" id="KW-0479">Metal-binding</keyword>
<dbReference type="SMART" id="SM00184">
    <property type="entry name" value="RING"/>
    <property type="match status" value="1"/>
</dbReference>
<evidence type="ECO:0000313" key="6">
    <source>
        <dbReference type="Proteomes" id="UP000887574"/>
    </source>
</evidence>
<dbReference type="WBParaSite" id="jg17679">
    <property type="protein sequence ID" value="jg17679"/>
    <property type="gene ID" value="jg17679"/>
</dbReference>
<organism evidence="6 7">
    <name type="scientific">Ditylenchus dipsaci</name>
    <dbReference type="NCBI Taxonomy" id="166011"/>
    <lineage>
        <taxon>Eukaryota</taxon>
        <taxon>Metazoa</taxon>
        <taxon>Ecdysozoa</taxon>
        <taxon>Nematoda</taxon>
        <taxon>Chromadorea</taxon>
        <taxon>Rhabditida</taxon>
        <taxon>Tylenchina</taxon>
        <taxon>Tylenchomorpha</taxon>
        <taxon>Sphaerularioidea</taxon>
        <taxon>Anguinidae</taxon>
        <taxon>Anguininae</taxon>
        <taxon>Ditylenchus</taxon>
    </lineage>
</organism>
<evidence type="ECO:0000259" key="5">
    <source>
        <dbReference type="PROSITE" id="PS50089"/>
    </source>
</evidence>
<sequence length="214" mass="24461">MGQTESSNVLLNYGSITRDELNQMVSKLNTRCEHCFVQSSVKMLFAVKYQDENSLFWKKSVRIRCFTTRKDTPYCKNYGLYEFLKFFRSLSQILCAAEASTSAIDLASNNSLMEMSIFQESCNIEGHCIICFENKPNSVLPCAHAYCDKCIDKFRACNQNCCPLCRHQITVGNDSWVVTEKPEKESINVYLVGEQAAGYPLAERTVIHARKQRQ</sequence>
<dbReference type="Proteomes" id="UP000887574">
    <property type="component" value="Unplaced"/>
</dbReference>
<dbReference type="InterPro" id="IPR001841">
    <property type="entry name" value="Znf_RING"/>
</dbReference>
<dbReference type="SUPFAM" id="SSF57850">
    <property type="entry name" value="RING/U-box"/>
    <property type="match status" value="1"/>
</dbReference>
<keyword evidence="3" id="KW-0862">Zinc</keyword>
<dbReference type="GO" id="GO:0008270">
    <property type="term" value="F:zinc ion binding"/>
    <property type="evidence" value="ECO:0007669"/>
    <property type="project" value="UniProtKB-KW"/>
</dbReference>
<proteinExistence type="predicted"/>
<evidence type="ECO:0000256" key="2">
    <source>
        <dbReference type="ARBA" id="ARBA00022771"/>
    </source>
</evidence>
<evidence type="ECO:0000256" key="3">
    <source>
        <dbReference type="ARBA" id="ARBA00022833"/>
    </source>
</evidence>
<dbReference type="Pfam" id="PF13920">
    <property type="entry name" value="zf-C3HC4_3"/>
    <property type="match status" value="1"/>
</dbReference>
<reference evidence="7" key="1">
    <citation type="submission" date="2022-11" db="UniProtKB">
        <authorList>
            <consortium name="WormBaseParasite"/>
        </authorList>
    </citation>
    <scope>IDENTIFICATION</scope>
</reference>
<keyword evidence="2 4" id="KW-0863">Zinc-finger</keyword>
<evidence type="ECO:0000256" key="4">
    <source>
        <dbReference type="PROSITE-ProRule" id="PRU00175"/>
    </source>
</evidence>
<dbReference type="PROSITE" id="PS50089">
    <property type="entry name" value="ZF_RING_2"/>
    <property type="match status" value="1"/>
</dbReference>
<feature type="domain" description="RING-type" evidence="5">
    <location>
        <begin position="128"/>
        <end position="166"/>
    </location>
</feature>
<dbReference type="PROSITE" id="PS00518">
    <property type="entry name" value="ZF_RING_1"/>
    <property type="match status" value="1"/>
</dbReference>
<accession>A0A915D9X0</accession>
<dbReference type="InterPro" id="IPR013083">
    <property type="entry name" value="Znf_RING/FYVE/PHD"/>
</dbReference>
<name>A0A915D9X0_9BILA</name>
<dbReference type="InterPro" id="IPR017907">
    <property type="entry name" value="Znf_RING_CS"/>
</dbReference>
<keyword evidence="6" id="KW-1185">Reference proteome</keyword>
<dbReference type="AlphaFoldDB" id="A0A915D9X0"/>
<evidence type="ECO:0000256" key="1">
    <source>
        <dbReference type="ARBA" id="ARBA00022723"/>
    </source>
</evidence>